<keyword evidence="3" id="KW-1185">Reference proteome</keyword>
<reference evidence="2" key="1">
    <citation type="submission" date="2020-08" db="EMBL/GenBank/DDBJ databases">
        <title>Multicomponent nature underlies the extraordinary mechanical properties of spider dragline silk.</title>
        <authorList>
            <person name="Kono N."/>
            <person name="Nakamura H."/>
            <person name="Mori M."/>
            <person name="Yoshida Y."/>
            <person name="Ohtoshi R."/>
            <person name="Malay A.D."/>
            <person name="Moran D.A.P."/>
            <person name="Tomita M."/>
            <person name="Numata K."/>
            <person name="Arakawa K."/>
        </authorList>
    </citation>
    <scope>NUCLEOTIDE SEQUENCE</scope>
</reference>
<protein>
    <submittedName>
        <fullName evidence="2">Uncharacterized protein</fullName>
    </submittedName>
</protein>
<name>A0A8X6UN34_NEPPI</name>
<evidence type="ECO:0000256" key="1">
    <source>
        <dbReference type="SAM" id="MobiDB-lite"/>
    </source>
</evidence>
<gene>
    <name evidence="2" type="ORF">NPIL_424821</name>
</gene>
<sequence>MGASRRKSNNCGRCRGWTRHSYGLAGHHSSGSGGQEENIRHQPQAIDSKQRLSVDGEVDFPFHSGNERRNNNVTFAFLSPSSMISCGAHPFAVGENKWGAHPKS</sequence>
<dbReference type="Proteomes" id="UP000887013">
    <property type="component" value="Unassembled WGS sequence"/>
</dbReference>
<accession>A0A8X6UN34</accession>
<organism evidence="2 3">
    <name type="scientific">Nephila pilipes</name>
    <name type="common">Giant wood spider</name>
    <name type="synonym">Nephila maculata</name>
    <dbReference type="NCBI Taxonomy" id="299642"/>
    <lineage>
        <taxon>Eukaryota</taxon>
        <taxon>Metazoa</taxon>
        <taxon>Ecdysozoa</taxon>
        <taxon>Arthropoda</taxon>
        <taxon>Chelicerata</taxon>
        <taxon>Arachnida</taxon>
        <taxon>Araneae</taxon>
        <taxon>Araneomorphae</taxon>
        <taxon>Entelegynae</taxon>
        <taxon>Araneoidea</taxon>
        <taxon>Nephilidae</taxon>
        <taxon>Nephila</taxon>
    </lineage>
</organism>
<proteinExistence type="predicted"/>
<evidence type="ECO:0000313" key="3">
    <source>
        <dbReference type="Proteomes" id="UP000887013"/>
    </source>
</evidence>
<dbReference type="AlphaFoldDB" id="A0A8X6UN34"/>
<comment type="caution">
    <text evidence="2">The sequence shown here is derived from an EMBL/GenBank/DDBJ whole genome shotgun (WGS) entry which is preliminary data.</text>
</comment>
<dbReference type="EMBL" id="BMAW01084654">
    <property type="protein sequence ID" value="GFU39633.1"/>
    <property type="molecule type" value="Genomic_DNA"/>
</dbReference>
<feature type="region of interest" description="Disordered" evidence="1">
    <location>
        <begin position="22"/>
        <end position="52"/>
    </location>
</feature>
<evidence type="ECO:0000313" key="2">
    <source>
        <dbReference type="EMBL" id="GFU39633.1"/>
    </source>
</evidence>